<accession>A0AAW2NQS4</accession>
<proteinExistence type="predicted"/>
<sequence length="361" mass="41754">EEPHTVRARLDKACASTEWETLFPEARVRHLPSLQFDHSTILVETVRDQQLDHNKKMFRFEAMWLRSPDCEEVVREHWGGTKQGSALSALQQKIRNCRVGLLQWDRTCFGNVRKRIRDLEERAVQLRGGAITTESKRSLAFIRHELEELRERQELLLKQRSKGIQRVITNHFDALFQSTNLNIQVIEEILGVLEPKIAPKVTAIRLKPFLSNLISKSQSAFISGRLITDNVLAYKINHHLGHKHWGKEGHIALKLDADRSMLLKAMIQAVPSYVMSVFRIPNMLLGELARETFGTRNWLAPSESSGTAPQWKFIWSTRIPPKVQLFAWRMCKQALPTTSNLHRRVWRLQEDARGATVKRKI</sequence>
<dbReference type="EMBL" id="JACGWJ010000019">
    <property type="protein sequence ID" value="KAL0345310.1"/>
    <property type="molecule type" value="Genomic_DNA"/>
</dbReference>
<gene>
    <name evidence="2" type="ORF">Sradi_4362300</name>
</gene>
<name>A0AAW2NQS4_SESRA</name>
<feature type="domain" description="Reverse transcriptase zinc-binding" evidence="1">
    <location>
        <begin position="303"/>
        <end position="350"/>
    </location>
</feature>
<dbReference type="Pfam" id="PF13966">
    <property type="entry name" value="zf-RVT"/>
    <property type="match status" value="1"/>
</dbReference>
<feature type="non-terminal residue" evidence="2">
    <location>
        <position position="1"/>
    </location>
</feature>
<dbReference type="PANTHER" id="PTHR33710:SF62">
    <property type="entry name" value="DUF4283 DOMAIN PROTEIN"/>
    <property type="match status" value="1"/>
</dbReference>
<reference evidence="2" key="2">
    <citation type="journal article" date="2024" name="Plant">
        <title>Genomic evolution and insights into agronomic trait innovations of Sesamum species.</title>
        <authorList>
            <person name="Miao H."/>
            <person name="Wang L."/>
            <person name="Qu L."/>
            <person name="Liu H."/>
            <person name="Sun Y."/>
            <person name="Le M."/>
            <person name="Wang Q."/>
            <person name="Wei S."/>
            <person name="Zheng Y."/>
            <person name="Lin W."/>
            <person name="Duan Y."/>
            <person name="Cao H."/>
            <person name="Xiong S."/>
            <person name="Wang X."/>
            <person name="Wei L."/>
            <person name="Li C."/>
            <person name="Ma Q."/>
            <person name="Ju M."/>
            <person name="Zhao R."/>
            <person name="Li G."/>
            <person name="Mu C."/>
            <person name="Tian Q."/>
            <person name="Mei H."/>
            <person name="Zhang T."/>
            <person name="Gao T."/>
            <person name="Zhang H."/>
        </authorList>
    </citation>
    <scope>NUCLEOTIDE SEQUENCE</scope>
    <source>
        <strain evidence="2">G02</strain>
    </source>
</reference>
<dbReference type="AlphaFoldDB" id="A0AAW2NQS4"/>
<evidence type="ECO:0000313" key="2">
    <source>
        <dbReference type="EMBL" id="KAL0345310.1"/>
    </source>
</evidence>
<evidence type="ECO:0000259" key="1">
    <source>
        <dbReference type="Pfam" id="PF13966"/>
    </source>
</evidence>
<organism evidence="2">
    <name type="scientific">Sesamum radiatum</name>
    <name type="common">Black benniseed</name>
    <dbReference type="NCBI Taxonomy" id="300843"/>
    <lineage>
        <taxon>Eukaryota</taxon>
        <taxon>Viridiplantae</taxon>
        <taxon>Streptophyta</taxon>
        <taxon>Embryophyta</taxon>
        <taxon>Tracheophyta</taxon>
        <taxon>Spermatophyta</taxon>
        <taxon>Magnoliopsida</taxon>
        <taxon>eudicotyledons</taxon>
        <taxon>Gunneridae</taxon>
        <taxon>Pentapetalae</taxon>
        <taxon>asterids</taxon>
        <taxon>lamiids</taxon>
        <taxon>Lamiales</taxon>
        <taxon>Pedaliaceae</taxon>
        <taxon>Sesamum</taxon>
    </lineage>
</organism>
<dbReference type="InterPro" id="IPR026960">
    <property type="entry name" value="RVT-Znf"/>
</dbReference>
<reference evidence="2" key="1">
    <citation type="submission" date="2020-06" db="EMBL/GenBank/DDBJ databases">
        <authorList>
            <person name="Li T."/>
            <person name="Hu X."/>
            <person name="Zhang T."/>
            <person name="Song X."/>
            <person name="Zhang H."/>
            <person name="Dai N."/>
            <person name="Sheng W."/>
            <person name="Hou X."/>
            <person name="Wei L."/>
        </authorList>
    </citation>
    <scope>NUCLEOTIDE SEQUENCE</scope>
    <source>
        <strain evidence="2">G02</strain>
        <tissue evidence="2">Leaf</tissue>
    </source>
</reference>
<comment type="caution">
    <text evidence="2">The sequence shown here is derived from an EMBL/GenBank/DDBJ whole genome shotgun (WGS) entry which is preliminary data.</text>
</comment>
<protein>
    <recommendedName>
        <fullName evidence="1">Reverse transcriptase zinc-binding domain-containing protein</fullName>
    </recommendedName>
</protein>
<dbReference type="PANTHER" id="PTHR33710">
    <property type="entry name" value="BNAC02G09200D PROTEIN"/>
    <property type="match status" value="1"/>
</dbReference>